<organism evidence="1 2">
    <name type="scientific">Schistosoma mattheei</name>
    <dbReference type="NCBI Taxonomy" id="31246"/>
    <lineage>
        <taxon>Eukaryota</taxon>
        <taxon>Metazoa</taxon>
        <taxon>Spiralia</taxon>
        <taxon>Lophotrochozoa</taxon>
        <taxon>Platyhelminthes</taxon>
        <taxon>Trematoda</taxon>
        <taxon>Digenea</taxon>
        <taxon>Strigeidida</taxon>
        <taxon>Schistosomatoidea</taxon>
        <taxon>Schistosomatidae</taxon>
        <taxon>Schistosoma</taxon>
    </lineage>
</organism>
<proteinExistence type="predicted"/>
<protein>
    <submittedName>
        <fullName evidence="1">Uncharacterized protein</fullName>
    </submittedName>
</protein>
<gene>
    <name evidence="1" type="ORF">SMTD_LOCUS4235</name>
</gene>
<dbReference type="EMBL" id="UZAL01010962">
    <property type="protein sequence ID" value="VDP04499.1"/>
    <property type="molecule type" value="Genomic_DNA"/>
</dbReference>
<keyword evidence="2" id="KW-1185">Reference proteome</keyword>
<evidence type="ECO:0000313" key="1">
    <source>
        <dbReference type="EMBL" id="VDP04499.1"/>
    </source>
</evidence>
<sequence length="60" mass="6786">MKKLLDNLRLSYGQYDTSCMSNNPFISQAVPHKSPDLSKFQKLVQSATELHSLCPVSFKL</sequence>
<evidence type="ECO:0000313" key="2">
    <source>
        <dbReference type="Proteomes" id="UP000269396"/>
    </source>
</evidence>
<dbReference type="Proteomes" id="UP000269396">
    <property type="component" value="Unassembled WGS sequence"/>
</dbReference>
<accession>A0A3P8DWW4</accession>
<name>A0A3P8DWW4_9TREM</name>
<dbReference type="AlphaFoldDB" id="A0A3P8DWW4"/>
<reference evidence="1 2" key="1">
    <citation type="submission" date="2018-11" db="EMBL/GenBank/DDBJ databases">
        <authorList>
            <consortium name="Pathogen Informatics"/>
        </authorList>
    </citation>
    <scope>NUCLEOTIDE SEQUENCE [LARGE SCALE GENOMIC DNA]</scope>
    <source>
        <strain>Denwood</strain>
        <strain evidence="2">Zambia</strain>
    </source>
</reference>